<dbReference type="CDD" id="cd02969">
    <property type="entry name" value="PRX_like1"/>
    <property type="match status" value="1"/>
</dbReference>
<dbReference type="PANTHER" id="PTHR43640:SF1">
    <property type="entry name" value="THIOREDOXIN-DEPENDENT PEROXIREDOXIN"/>
    <property type="match status" value="1"/>
</dbReference>
<dbReference type="eggNOG" id="COG1225">
    <property type="taxonomic scope" value="Bacteria"/>
</dbReference>
<dbReference type="EMBL" id="CM002803">
    <property type="protein sequence ID" value="KEI68628.1"/>
    <property type="molecule type" value="Genomic_DNA"/>
</dbReference>
<gene>
    <name evidence="2" type="ORF">A19Y_3896</name>
</gene>
<keyword evidence="2" id="KW-0413">Isomerase</keyword>
<dbReference type="Pfam" id="PF00578">
    <property type="entry name" value="AhpC-TSA"/>
    <property type="match status" value="1"/>
</dbReference>
<dbReference type="Proteomes" id="UP000027395">
    <property type="component" value="Chromosome"/>
</dbReference>
<dbReference type="SUPFAM" id="SSF52833">
    <property type="entry name" value="Thioredoxin-like"/>
    <property type="match status" value="1"/>
</dbReference>
<protein>
    <submittedName>
        <fullName evidence="2">Thiol-disulfide isomerase/thioredoxin</fullName>
    </submittedName>
</protein>
<dbReference type="Gene3D" id="3.40.30.10">
    <property type="entry name" value="Glutaredoxin"/>
    <property type="match status" value="1"/>
</dbReference>
<dbReference type="PANTHER" id="PTHR43640">
    <property type="entry name" value="OS07G0260300 PROTEIN"/>
    <property type="match status" value="1"/>
</dbReference>
<reference evidence="2 3" key="1">
    <citation type="journal article" date="2014" name="Appl. Environ. Microbiol.">
        <title>Elucidation of insertion elements encoded on plasmids and in vitro construction of shuttle vectors from the toxic cyanobacterium Planktothrix.</title>
        <authorList>
            <person name="Christiansen G."/>
            <person name="Goesmann A."/>
            <person name="Kurmayer R."/>
        </authorList>
    </citation>
    <scope>NUCLEOTIDE SEQUENCE [LARGE SCALE GENOMIC DNA]</scope>
    <source>
        <strain evidence="2 3">NIVA-CYA 126/8</strain>
    </source>
</reference>
<dbReference type="GO" id="GO:0016491">
    <property type="term" value="F:oxidoreductase activity"/>
    <property type="evidence" value="ECO:0007669"/>
    <property type="project" value="InterPro"/>
</dbReference>
<dbReference type="STRING" id="388467.A19Y_3896"/>
<dbReference type="InterPro" id="IPR047262">
    <property type="entry name" value="PRX-like1"/>
</dbReference>
<sequence length="184" mass="21336">MKTLTMQDTLINRYAPDFELPGIDDEVHHLARYLKEYRAVVVIFMCNHCPYVHSYLNRLKQLQKDYQERGVILVGINANDATQYPDDSFENMKSFATEQRLNFPYIRDITQEVAHCFGASNTPETFLLDREGIVRYQGLIDDNSQFAENVTVPYLKNAIAQLLNNEPITTERTDAIGCSIKWRH</sequence>
<dbReference type="InterPro" id="IPR036249">
    <property type="entry name" value="Thioredoxin-like_sf"/>
</dbReference>
<feature type="domain" description="Thioredoxin" evidence="1">
    <location>
        <begin position="9"/>
        <end position="164"/>
    </location>
</feature>
<evidence type="ECO:0000259" key="1">
    <source>
        <dbReference type="PROSITE" id="PS51352"/>
    </source>
</evidence>
<keyword evidence="3" id="KW-1185">Reference proteome</keyword>
<dbReference type="GO" id="GO:0016209">
    <property type="term" value="F:antioxidant activity"/>
    <property type="evidence" value="ECO:0007669"/>
    <property type="project" value="InterPro"/>
</dbReference>
<dbReference type="PROSITE" id="PS51352">
    <property type="entry name" value="THIOREDOXIN_2"/>
    <property type="match status" value="1"/>
</dbReference>
<dbReference type="AlphaFoldDB" id="A0A073CLL8"/>
<dbReference type="HOGENOM" id="CLU_076204_2_1_3"/>
<name>A0A073CLL8_PLAA1</name>
<evidence type="ECO:0000313" key="3">
    <source>
        <dbReference type="Proteomes" id="UP000027395"/>
    </source>
</evidence>
<organism evidence="2 3">
    <name type="scientific">Planktothrix agardhii (strain NIVA-CYA 126/8)</name>
    <dbReference type="NCBI Taxonomy" id="388467"/>
    <lineage>
        <taxon>Bacteria</taxon>
        <taxon>Bacillati</taxon>
        <taxon>Cyanobacteriota</taxon>
        <taxon>Cyanophyceae</taxon>
        <taxon>Oscillatoriophycideae</taxon>
        <taxon>Oscillatoriales</taxon>
        <taxon>Microcoleaceae</taxon>
        <taxon>Planktothrix</taxon>
    </lineage>
</organism>
<accession>A0A073CLL8</accession>
<proteinExistence type="predicted"/>
<dbReference type="InterPro" id="IPR013766">
    <property type="entry name" value="Thioredoxin_domain"/>
</dbReference>
<dbReference type="GO" id="GO:0016853">
    <property type="term" value="F:isomerase activity"/>
    <property type="evidence" value="ECO:0007669"/>
    <property type="project" value="UniProtKB-KW"/>
</dbReference>
<evidence type="ECO:0000313" key="2">
    <source>
        <dbReference type="EMBL" id="KEI68628.1"/>
    </source>
</evidence>
<dbReference type="InterPro" id="IPR000866">
    <property type="entry name" value="AhpC/TSA"/>
</dbReference>
<dbReference type="PATRIC" id="fig|388467.6.peg.3841"/>